<feature type="compositionally biased region" description="Low complexity" evidence="5">
    <location>
        <begin position="807"/>
        <end position="823"/>
    </location>
</feature>
<keyword evidence="1 4" id="KW-0245">EGF-like domain</keyword>
<feature type="region of interest" description="Disordered" evidence="5">
    <location>
        <begin position="883"/>
        <end position="909"/>
    </location>
</feature>
<feature type="compositionally biased region" description="Polar residues" evidence="5">
    <location>
        <begin position="888"/>
        <end position="900"/>
    </location>
</feature>
<dbReference type="SUPFAM" id="SSF57196">
    <property type="entry name" value="EGF/Laminin"/>
    <property type="match status" value="1"/>
</dbReference>
<keyword evidence="2" id="KW-0677">Repeat</keyword>
<dbReference type="InterPro" id="IPR001881">
    <property type="entry name" value="EGF-like_Ca-bd_dom"/>
</dbReference>
<proteinExistence type="predicted"/>
<dbReference type="InterPro" id="IPR000152">
    <property type="entry name" value="EGF-type_Asp/Asn_hydroxyl_site"/>
</dbReference>
<dbReference type="AlphaFoldDB" id="A0A8X7C2P0"/>
<feature type="domain" description="EGF-like" evidence="7">
    <location>
        <begin position="1054"/>
        <end position="1088"/>
    </location>
</feature>
<dbReference type="InterPro" id="IPR000742">
    <property type="entry name" value="EGF"/>
</dbReference>
<feature type="compositionally biased region" description="Basic residues" evidence="5">
    <location>
        <begin position="1251"/>
        <end position="1262"/>
    </location>
</feature>
<dbReference type="GO" id="GO:0005509">
    <property type="term" value="F:calcium ion binding"/>
    <property type="evidence" value="ECO:0007669"/>
    <property type="project" value="InterPro"/>
</dbReference>
<dbReference type="InterPro" id="IPR050751">
    <property type="entry name" value="ECM_structural_protein"/>
</dbReference>
<dbReference type="InterPro" id="IPR049883">
    <property type="entry name" value="NOTCH1_EGF-like"/>
</dbReference>
<feature type="disulfide bond" evidence="4">
    <location>
        <begin position="1078"/>
        <end position="1087"/>
    </location>
</feature>
<name>A0A8X7C2P0_9ARAC</name>
<feature type="region of interest" description="Disordered" evidence="5">
    <location>
        <begin position="362"/>
        <end position="388"/>
    </location>
</feature>
<dbReference type="Gene3D" id="2.10.25.10">
    <property type="entry name" value="Laminin"/>
    <property type="match status" value="2"/>
</dbReference>
<dbReference type="InterPro" id="IPR018097">
    <property type="entry name" value="EGF_Ca-bd_CS"/>
</dbReference>
<keyword evidence="6" id="KW-1133">Transmembrane helix</keyword>
<dbReference type="PROSITE" id="PS00022">
    <property type="entry name" value="EGF_1"/>
    <property type="match status" value="1"/>
</dbReference>
<keyword evidence="3 4" id="KW-1015">Disulfide bond</keyword>
<protein>
    <submittedName>
        <fullName evidence="8">SEA domain-containing protein</fullName>
    </submittedName>
</protein>
<evidence type="ECO:0000256" key="4">
    <source>
        <dbReference type="PROSITE-ProRule" id="PRU00076"/>
    </source>
</evidence>
<reference evidence="8" key="1">
    <citation type="submission" date="2020-08" db="EMBL/GenBank/DDBJ databases">
        <title>Multicomponent nature underlies the extraordinary mechanical properties of spider dragline silk.</title>
        <authorList>
            <person name="Kono N."/>
            <person name="Nakamura H."/>
            <person name="Mori M."/>
            <person name="Yoshida Y."/>
            <person name="Ohtoshi R."/>
            <person name="Malay A.D."/>
            <person name="Moran D.A.P."/>
            <person name="Tomita M."/>
            <person name="Numata K."/>
            <person name="Arakawa K."/>
        </authorList>
    </citation>
    <scope>NUCLEOTIDE SEQUENCE</scope>
</reference>
<dbReference type="PANTHER" id="PTHR24034:SF89">
    <property type="entry name" value="COMPLEMENT COMPONENT C1Q RECEPTOR"/>
    <property type="match status" value="1"/>
</dbReference>
<dbReference type="SMART" id="SM00179">
    <property type="entry name" value="EGF_CA"/>
    <property type="match status" value="1"/>
</dbReference>
<feature type="region of interest" description="Disordered" evidence="5">
    <location>
        <begin position="807"/>
        <end position="833"/>
    </location>
</feature>
<dbReference type="PROSITE" id="PS50026">
    <property type="entry name" value="EGF_3"/>
    <property type="match status" value="2"/>
</dbReference>
<feature type="domain" description="EGF-like" evidence="7">
    <location>
        <begin position="1005"/>
        <end position="1044"/>
    </location>
</feature>
<dbReference type="PROSITE" id="PS00010">
    <property type="entry name" value="ASX_HYDROXYL"/>
    <property type="match status" value="1"/>
</dbReference>
<sequence>MLLRFIYGRNVTEQMSETDTSKEGITSSSEIIFAHSIPKTSNIYETSSLKISSEDFNLNVTETPHLPYTEPELVTSSHNLFNSISQSVKDDSIIHLMKDSIATEDSLTIESMLSDTNSYLLSSLYSYDKDNDAITMITAEVSPRAERHIYIPSSQIASSLTTSFISGVVRDPSDIEASFSNFEFIEVSPVMPTSALSAIETSISMPQDEIDSSAYISKISSNFSSTFLNNDSSTAGSLNQSSFVSSTVMKSGQEFVTKSVTSIEDLNTYSLNNSFDEFEREISKQGNIENRMDDYLNDSYDISEGEILKKGNISHEIIHDKNELKNKTSRNEEPQLDDIISSIVHLLAGNVQLARPVPNVFASPPKRLNRPPPPPFPSTRINNRGPLSSTTPYSRTVVVFSQPQNPVNAATEVHRPIQFVPSGNIGGILSRPLDKTMHVIRIQPTKVSENPSSSISIIRFYHPGNKIPDEKQNQPPFKAEIFTNNDISLKHKQRPSNTPGEAILTSLADNLRPHTSKENPITKPTHFIFSDFSGSIGGLETASIPSKTYTAEILTTLTTLSSTKTFEVLTDTRNSQKSDRTSLLTSSSSSIMVSKETITRESIKPTRVQNHVPTTENQTIPFGPITDWVPLFERPSMKFKPVSSNLNKTRIDNDVSIIMQPIVFDVTVSNSFNDPGIYHNMTTKTSASSVFNISETEKFGAESTISSSVTESKLESSAIQDTNLQDKYLPFSDSTPFLEESKLIITPITEPKASETELNWDVSPTILGEENTSLQQYSTSTKSISKSSTVQYTFSSSHVEESISSVTSSLSSESSQTLRTSPSTPSHDVPNLGRPFVIPVDIEEVRPYVGAINPVDQDRTRAAYPPYRGGSGSVQVTRAGVNVRDDSTSSPNHPLFTSRTPIIRSHPRPRPNTIRIDTCIVGDDSTCESKSNETCKTEQGISSCHCRPGYARSYTRGPCIPVVSLILSLKVDRLGNRKVSFSPKYLDKNSEEYRIMEFEAKQAVNVNECTDANLNDCADDGTCLNIFGTFLCKCKPGYVDPFKHDERRSGRKCLACQPDYCTYHGQCFVERDQKMCKCHGNYIGRRCEIDGEVLGVALGASLAATLIILLTLSCLCIWNRKWKKQQQKAEVLSSRSYNSNNTFSCISNMLNANVNPYNLTMEDRMRWAHISEVVKTTAVPNSEHLYASTSLEQAPYSSRFQHPTDDDASWYDYRTRPRSRVLSHPRTSPNTSYYEMETSARGPYMPTSGHSSKRVPKKLTRY</sequence>
<evidence type="ECO:0000313" key="9">
    <source>
        <dbReference type="Proteomes" id="UP000886998"/>
    </source>
</evidence>
<keyword evidence="6" id="KW-0812">Transmembrane</keyword>
<evidence type="ECO:0000256" key="5">
    <source>
        <dbReference type="SAM" id="MobiDB-lite"/>
    </source>
</evidence>
<keyword evidence="9" id="KW-1185">Reference proteome</keyword>
<evidence type="ECO:0000256" key="3">
    <source>
        <dbReference type="ARBA" id="ARBA00023157"/>
    </source>
</evidence>
<dbReference type="CDD" id="cd00054">
    <property type="entry name" value="EGF_CA"/>
    <property type="match status" value="1"/>
</dbReference>
<dbReference type="OrthoDB" id="2015116at2759"/>
<feature type="region of interest" description="Disordered" evidence="5">
    <location>
        <begin position="1219"/>
        <end position="1262"/>
    </location>
</feature>
<dbReference type="PROSITE" id="PS01187">
    <property type="entry name" value="EGF_CA"/>
    <property type="match status" value="1"/>
</dbReference>
<accession>A0A8X7C2P0</accession>
<evidence type="ECO:0000256" key="6">
    <source>
        <dbReference type="SAM" id="Phobius"/>
    </source>
</evidence>
<comment type="caution">
    <text evidence="8">The sequence shown here is derived from an EMBL/GenBank/DDBJ whole genome shotgun (WGS) entry which is preliminary data.</text>
</comment>
<gene>
    <name evidence="8" type="primary">NCL1_18245</name>
    <name evidence="8" type="ORF">TNIN_399051</name>
</gene>
<evidence type="ECO:0000259" key="7">
    <source>
        <dbReference type="PROSITE" id="PS50026"/>
    </source>
</evidence>
<dbReference type="EMBL" id="BMAV01007540">
    <property type="protein sequence ID" value="GFY50524.1"/>
    <property type="molecule type" value="Genomic_DNA"/>
</dbReference>
<evidence type="ECO:0000256" key="2">
    <source>
        <dbReference type="ARBA" id="ARBA00022737"/>
    </source>
</evidence>
<dbReference type="CDD" id="cd19941">
    <property type="entry name" value="TIL"/>
    <property type="match status" value="1"/>
</dbReference>
<keyword evidence="6" id="KW-0472">Membrane</keyword>
<comment type="caution">
    <text evidence="4">Lacks conserved residue(s) required for the propagation of feature annotation.</text>
</comment>
<dbReference type="SMART" id="SM00181">
    <property type="entry name" value="EGF"/>
    <property type="match status" value="2"/>
</dbReference>
<feature type="transmembrane region" description="Helical" evidence="6">
    <location>
        <begin position="1093"/>
        <end position="1118"/>
    </location>
</feature>
<dbReference type="PANTHER" id="PTHR24034">
    <property type="entry name" value="EGF-LIKE DOMAIN-CONTAINING PROTEIN"/>
    <property type="match status" value="1"/>
</dbReference>
<evidence type="ECO:0000313" key="8">
    <source>
        <dbReference type="EMBL" id="GFY50524.1"/>
    </source>
</evidence>
<evidence type="ECO:0000256" key="1">
    <source>
        <dbReference type="ARBA" id="ARBA00022536"/>
    </source>
</evidence>
<organism evidence="8 9">
    <name type="scientific">Trichonephila inaurata madagascariensis</name>
    <dbReference type="NCBI Taxonomy" id="2747483"/>
    <lineage>
        <taxon>Eukaryota</taxon>
        <taxon>Metazoa</taxon>
        <taxon>Ecdysozoa</taxon>
        <taxon>Arthropoda</taxon>
        <taxon>Chelicerata</taxon>
        <taxon>Arachnida</taxon>
        <taxon>Araneae</taxon>
        <taxon>Araneomorphae</taxon>
        <taxon>Entelegynae</taxon>
        <taxon>Araneoidea</taxon>
        <taxon>Nephilidae</taxon>
        <taxon>Trichonephila</taxon>
        <taxon>Trichonephila inaurata</taxon>
    </lineage>
</organism>
<dbReference type="Pfam" id="PF07645">
    <property type="entry name" value="EGF_CA"/>
    <property type="match status" value="1"/>
</dbReference>
<dbReference type="Proteomes" id="UP000886998">
    <property type="component" value="Unassembled WGS sequence"/>
</dbReference>